<keyword evidence="6 8" id="KW-0472">Membrane</keyword>
<feature type="transmembrane region" description="Helical" evidence="8">
    <location>
        <begin position="282"/>
        <end position="304"/>
    </location>
</feature>
<sequence>MTANNDPRPDRAVPGDFDDTDIPTYAPQADADGTPDTGASRDSVYDRAGRAAPRSIGATADDTAATATFPAPGQNTAQPADTYAAQPEDTYADTDFAPGQPTTTMPVMTGPAVPAQQTSQVQVTDHGYTGEPSEEDEPETRRGTMDFGLFLIRLFFGALLILHSVSVFFRLGNGGGISGLEEQFTGYDLAGVLAVAVPGVELAAGVLLVLGLVTPLAAALATVVTAFLALHQINIADTPVNPFQWGDGVRFAVLMTVVAVGLQLTGPGRVSLDFARSWARRPLWSSIVFTLIGIGCAVGLWWLVTGGAYPFSS</sequence>
<evidence type="ECO:0000256" key="2">
    <source>
        <dbReference type="ARBA" id="ARBA00006679"/>
    </source>
</evidence>
<gene>
    <name evidence="9" type="ORF">OS129_06825</name>
</gene>
<evidence type="ECO:0000256" key="1">
    <source>
        <dbReference type="ARBA" id="ARBA00004651"/>
    </source>
</evidence>
<dbReference type="AlphaFoldDB" id="A0A9Q4C936"/>
<comment type="similarity">
    <text evidence="2">Belongs to the DoxX family.</text>
</comment>
<organism evidence="9 10">
    <name type="scientific">Corynebacterium pygosceleis</name>
    <dbReference type="NCBI Taxonomy" id="2800406"/>
    <lineage>
        <taxon>Bacteria</taxon>
        <taxon>Bacillati</taxon>
        <taxon>Actinomycetota</taxon>
        <taxon>Actinomycetes</taxon>
        <taxon>Mycobacteriales</taxon>
        <taxon>Corynebacteriaceae</taxon>
        <taxon>Corynebacterium</taxon>
    </lineage>
</organism>
<feature type="transmembrane region" description="Helical" evidence="8">
    <location>
        <begin position="217"/>
        <end position="236"/>
    </location>
</feature>
<comment type="caution">
    <text evidence="9">The sequence shown here is derived from an EMBL/GenBank/DDBJ whole genome shotgun (WGS) entry which is preliminary data.</text>
</comment>
<evidence type="ECO:0000313" key="10">
    <source>
        <dbReference type="Proteomes" id="UP001071478"/>
    </source>
</evidence>
<dbReference type="RefSeq" id="WP_267173048.1">
    <property type="nucleotide sequence ID" value="NZ_JALNJA010000003.1"/>
</dbReference>
<keyword evidence="5 8" id="KW-1133">Transmembrane helix</keyword>
<evidence type="ECO:0000313" key="9">
    <source>
        <dbReference type="EMBL" id="MCX7468586.1"/>
    </source>
</evidence>
<dbReference type="PANTHER" id="PTHR33452">
    <property type="entry name" value="OXIDOREDUCTASE CATD-RELATED"/>
    <property type="match status" value="1"/>
</dbReference>
<dbReference type="InterPro" id="IPR032808">
    <property type="entry name" value="DoxX"/>
</dbReference>
<feature type="transmembrane region" description="Helical" evidence="8">
    <location>
        <begin position="150"/>
        <end position="169"/>
    </location>
</feature>
<keyword evidence="3" id="KW-1003">Cell membrane</keyword>
<evidence type="ECO:0000256" key="4">
    <source>
        <dbReference type="ARBA" id="ARBA00022692"/>
    </source>
</evidence>
<dbReference type="Proteomes" id="UP001071478">
    <property type="component" value="Unassembled WGS sequence"/>
</dbReference>
<feature type="compositionally biased region" description="Low complexity" evidence="7">
    <location>
        <begin position="58"/>
        <end position="68"/>
    </location>
</feature>
<feature type="region of interest" description="Disordered" evidence="7">
    <location>
        <begin position="1"/>
        <end position="80"/>
    </location>
</feature>
<dbReference type="Pfam" id="PF07681">
    <property type="entry name" value="DoxX"/>
    <property type="match status" value="1"/>
</dbReference>
<feature type="transmembrane region" description="Helical" evidence="8">
    <location>
        <begin position="189"/>
        <end position="210"/>
    </location>
</feature>
<proteinExistence type="inferred from homology"/>
<dbReference type="EMBL" id="JAPMKU010000003">
    <property type="protein sequence ID" value="MCX7468586.1"/>
    <property type="molecule type" value="Genomic_DNA"/>
</dbReference>
<reference evidence="9" key="1">
    <citation type="submission" date="2022-11" db="EMBL/GenBank/DDBJ databases">
        <title>Corynebacterium sp. isolated from Penguins.</title>
        <authorList>
            <person name="Sedlar K."/>
            <person name="Svec P."/>
        </authorList>
    </citation>
    <scope>NUCLEOTIDE SEQUENCE</scope>
    <source>
        <strain evidence="9">P7374</strain>
    </source>
</reference>
<evidence type="ECO:0000256" key="6">
    <source>
        <dbReference type="ARBA" id="ARBA00023136"/>
    </source>
</evidence>
<feature type="transmembrane region" description="Helical" evidence="8">
    <location>
        <begin position="248"/>
        <end position="270"/>
    </location>
</feature>
<evidence type="ECO:0000256" key="8">
    <source>
        <dbReference type="SAM" id="Phobius"/>
    </source>
</evidence>
<evidence type="ECO:0000256" key="7">
    <source>
        <dbReference type="SAM" id="MobiDB-lite"/>
    </source>
</evidence>
<dbReference type="PANTHER" id="PTHR33452:SF1">
    <property type="entry name" value="INNER MEMBRANE PROTEIN YPHA-RELATED"/>
    <property type="match status" value="1"/>
</dbReference>
<dbReference type="InterPro" id="IPR051907">
    <property type="entry name" value="DoxX-like_oxidoreductase"/>
</dbReference>
<dbReference type="GO" id="GO:0005886">
    <property type="term" value="C:plasma membrane"/>
    <property type="evidence" value="ECO:0007669"/>
    <property type="project" value="UniProtKB-SubCell"/>
</dbReference>
<evidence type="ECO:0000256" key="3">
    <source>
        <dbReference type="ARBA" id="ARBA00022475"/>
    </source>
</evidence>
<name>A0A9Q4C936_9CORY</name>
<evidence type="ECO:0000256" key="5">
    <source>
        <dbReference type="ARBA" id="ARBA00022989"/>
    </source>
</evidence>
<accession>A0A9Q4C936</accession>
<feature type="region of interest" description="Disordered" evidence="7">
    <location>
        <begin position="113"/>
        <end position="141"/>
    </location>
</feature>
<comment type="subcellular location">
    <subcellularLocation>
        <location evidence="1">Cell membrane</location>
        <topology evidence="1">Multi-pass membrane protein</topology>
    </subcellularLocation>
</comment>
<protein>
    <submittedName>
        <fullName evidence="9">DoxX family protein</fullName>
    </submittedName>
</protein>
<keyword evidence="4 8" id="KW-0812">Transmembrane</keyword>